<evidence type="ECO:0000313" key="5">
    <source>
        <dbReference type="EMBL" id="RVT97954.1"/>
    </source>
</evidence>
<evidence type="ECO:0000259" key="4">
    <source>
        <dbReference type="Pfam" id="PF00496"/>
    </source>
</evidence>
<evidence type="ECO:0000256" key="1">
    <source>
        <dbReference type="ARBA" id="ARBA00004418"/>
    </source>
</evidence>
<feature type="domain" description="Solute-binding protein family 5" evidence="4">
    <location>
        <begin position="111"/>
        <end position="462"/>
    </location>
</feature>
<dbReference type="SUPFAM" id="SSF53850">
    <property type="entry name" value="Periplasmic binding protein-like II"/>
    <property type="match status" value="1"/>
</dbReference>
<reference evidence="5 6" key="1">
    <citation type="submission" date="2019-01" db="EMBL/GenBank/DDBJ databases">
        <authorList>
            <person name="Chen W.-M."/>
        </authorList>
    </citation>
    <scope>NUCLEOTIDE SEQUENCE [LARGE SCALE GENOMIC DNA]</scope>
    <source>
        <strain evidence="5 6">CCP-6</strain>
    </source>
</reference>
<dbReference type="CDD" id="cd08502">
    <property type="entry name" value="PBP2_NikA_DppA_OppA_like_16"/>
    <property type="match status" value="1"/>
</dbReference>
<name>A0A437MJV3_9PROT</name>
<dbReference type="AlphaFoldDB" id="A0A437MJV3"/>
<dbReference type="Pfam" id="PF00496">
    <property type="entry name" value="SBP_bac_5"/>
    <property type="match status" value="1"/>
</dbReference>
<dbReference type="GO" id="GO:0015833">
    <property type="term" value="P:peptide transport"/>
    <property type="evidence" value="ECO:0007669"/>
    <property type="project" value="TreeGrafter"/>
</dbReference>
<dbReference type="EMBL" id="SACL01000002">
    <property type="protein sequence ID" value="RVT97954.1"/>
    <property type="molecule type" value="Genomic_DNA"/>
</dbReference>
<dbReference type="InterPro" id="IPR000914">
    <property type="entry name" value="SBP_5_dom"/>
</dbReference>
<dbReference type="Proteomes" id="UP000282957">
    <property type="component" value="Unassembled WGS sequence"/>
</dbReference>
<evidence type="ECO:0000256" key="3">
    <source>
        <dbReference type="ARBA" id="ARBA00022729"/>
    </source>
</evidence>
<dbReference type="InterPro" id="IPR030678">
    <property type="entry name" value="Peptide/Ni-bd"/>
</dbReference>
<dbReference type="PANTHER" id="PTHR30290">
    <property type="entry name" value="PERIPLASMIC BINDING COMPONENT OF ABC TRANSPORTER"/>
    <property type="match status" value="1"/>
</dbReference>
<dbReference type="Gene3D" id="3.40.190.10">
    <property type="entry name" value="Periplasmic binding protein-like II"/>
    <property type="match status" value="1"/>
</dbReference>
<comment type="subcellular location">
    <subcellularLocation>
        <location evidence="1">Periplasm</location>
    </subcellularLocation>
</comment>
<comment type="similarity">
    <text evidence="2">Belongs to the bacterial solute-binding protein 5 family.</text>
</comment>
<sequence length="563" mass="62622">MGSRWAMAAGWHVREPHSGRTRAGRSRIDHNKTGMFTMTGFSTGRRGLMGAAAAGMAATTPAMAQTGPRTLKVVMHAVLGVLDPFATTAYITRNHGYLVYDTLFAMDKNMQPQPQMVRAFTVSPDQLTYTFTLRDGLFFHDGAPVTSADCIASLQRWWKRDLMGTRLMNASEKLEAIDASSFRLVLKRPYGLVLETLAKPGGPVPFILPARIVNIPEDQRITEVVGSGPFRFVAAEHRSGDRVVYERFDRYVPRAEPPSGLAGGKVVHFDRIEWREITDQQTAASALQTGEIQLIEGVSPEMLQLMRRNRNIRIARRGAGNTQLMRLNWLNAPFDRKPIRQAVLNAVSQRDYLAAQVGDDSLVRECRAIFTCDSPYATDAGAPTGQNLDRARALLREGNYNGEEVVILHPADLANASALAPLTEQVLKSIGMKVRVDSMDWNSLLARRARPAPIAEGGWSIAWGIWSDLDLLSPIMNLNVDGRGRRGYVGWAENAEIETLRDAFANETDRAKQMQIVERIQRIAYDDVFIIPLGSYQIMMAHSTRLTDVVADHILVFWGMKMG</sequence>
<keyword evidence="3" id="KW-0732">Signal</keyword>
<dbReference type="InterPro" id="IPR039424">
    <property type="entry name" value="SBP_5"/>
</dbReference>
<organism evidence="5 6">
    <name type="scientific">Rhodovarius crocodyli</name>
    <dbReference type="NCBI Taxonomy" id="1979269"/>
    <lineage>
        <taxon>Bacteria</taxon>
        <taxon>Pseudomonadati</taxon>
        <taxon>Pseudomonadota</taxon>
        <taxon>Alphaproteobacteria</taxon>
        <taxon>Acetobacterales</taxon>
        <taxon>Roseomonadaceae</taxon>
        <taxon>Rhodovarius</taxon>
    </lineage>
</organism>
<dbReference type="GO" id="GO:1904680">
    <property type="term" value="F:peptide transmembrane transporter activity"/>
    <property type="evidence" value="ECO:0007669"/>
    <property type="project" value="TreeGrafter"/>
</dbReference>
<protein>
    <submittedName>
        <fullName evidence="5">ABC transporter substrate-binding protein</fullName>
    </submittedName>
</protein>
<evidence type="ECO:0000313" key="6">
    <source>
        <dbReference type="Proteomes" id="UP000282957"/>
    </source>
</evidence>
<dbReference type="Gene3D" id="3.10.105.10">
    <property type="entry name" value="Dipeptide-binding Protein, Domain 3"/>
    <property type="match status" value="1"/>
</dbReference>
<dbReference type="GO" id="GO:0030288">
    <property type="term" value="C:outer membrane-bounded periplasmic space"/>
    <property type="evidence" value="ECO:0007669"/>
    <property type="project" value="UniProtKB-ARBA"/>
</dbReference>
<dbReference type="Gene3D" id="3.90.76.10">
    <property type="entry name" value="Dipeptide-binding Protein, Domain 1"/>
    <property type="match status" value="1"/>
</dbReference>
<accession>A0A437MJV3</accession>
<comment type="caution">
    <text evidence="5">The sequence shown here is derived from an EMBL/GenBank/DDBJ whole genome shotgun (WGS) entry which is preliminary data.</text>
</comment>
<gene>
    <name evidence="5" type="ORF">EOD42_06305</name>
</gene>
<evidence type="ECO:0000256" key="2">
    <source>
        <dbReference type="ARBA" id="ARBA00005695"/>
    </source>
</evidence>
<dbReference type="PANTHER" id="PTHR30290:SF38">
    <property type="entry name" value="D,D-DIPEPTIDE-BINDING PERIPLASMIC PROTEIN DDPA-RELATED"/>
    <property type="match status" value="1"/>
</dbReference>
<dbReference type="PIRSF" id="PIRSF002741">
    <property type="entry name" value="MppA"/>
    <property type="match status" value="1"/>
</dbReference>
<dbReference type="GO" id="GO:0043190">
    <property type="term" value="C:ATP-binding cassette (ABC) transporter complex"/>
    <property type="evidence" value="ECO:0007669"/>
    <property type="project" value="InterPro"/>
</dbReference>
<keyword evidence="6" id="KW-1185">Reference proteome</keyword>
<proteinExistence type="inferred from homology"/>
<dbReference type="OrthoDB" id="7232729at2"/>